<reference evidence="3 4" key="1">
    <citation type="journal article" date="2019" name="Microb. Cell Fact.">
        <title>Exploring novel herbicidin analogues by transcriptional regulator overexpression and MS/MS molecular networking.</title>
        <authorList>
            <person name="Shi Y."/>
            <person name="Gu R."/>
            <person name="Li Y."/>
            <person name="Wang X."/>
            <person name="Ren W."/>
            <person name="Li X."/>
            <person name="Wang L."/>
            <person name="Xie Y."/>
            <person name="Hong B."/>
        </authorList>
    </citation>
    <scope>NUCLEOTIDE SEQUENCE [LARGE SCALE GENOMIC DNA]</scope>
    <source>
        <strain evidence="3 4">US-43</strain>
    </source>
</reference>
<dbReference type="SUPFAM" id="SSF55874">
    <property type="entry name" value="ATPase domain of HSP90 chaperone/DNA topoisomerase II/histidine kinase"/>
    <property type="match status" value="1"/>
</dbReference>
<name>A0A5N5W2Q4_STRMB</name>
<protein>
    <submittedName>
        <fullName evidence="3">ATP-binding protein</fullName>
    </submittedName>
</protein>
<sequence>MPSTAAELIQNQALGHLVDHRACYFNGVAEPLLLARRTVRDALHDRADRERVDDAVLATDELVANALRHVGGPVSLTLDLYEKGAAVGVADRGTDITAIPAAPASLLADLDDVEAGEIGDDDLPEGGQGLFLVAHCATAWCVDRTAAGKIVTAVFLLTGSDV</sequence>
<dbReference type="OrthoDB" id="2696823at2"/>
<dbReference type="EMBL" id="VOKX01000107">
    <property type="protein sequence ID" value="KAB7835497.1"/>
    <property type="molecule type" value="Genomic_DNA"/>
</dbReference>
<dbReference type="GO" id="GO:0005524">
    <property type="term" value="F:ATP binding"/>
    <property type="evidence" value="ECO:0007669"/>
    <property type="project" value="UniProtKB-KW"/>
</dbReference>
<keyword evidence="1" id="KW-0723">Serine/threonine-protein kinase</keyword>
<dbReference type="CDD" id="cd16936">
    <property type="entry name" value="HATPase_RsbW-like"/>
    <property type="match status" value="1"/>
</dbReference>
<dbReference type="InterPro" id="IPR003594">
    <property type="entry name" value="HATPase_dom"/>
</dbReference>
<keyword evidence="3" id="KW-0067">ATP-binding</keyword>
<keyword evidence="3" id="KW-0547">Nucleotide-binding</keyword>
<proteinExistence type="predicted"/>
<organism evidence="3 4">
    <name type="scientific">Streptomyces mobaraensis</name>
    <name type="common">Streptoverticillium mobaraense</name>
    <dbReference type="NCBI Taxonomy" id="35621"/>
    <lineage>
        <taxon>Bacteria</taxon>
        <taxon>Bacillati</taxon>
        <taxon>Actinomycetota</taxon>
        <taxon>Actinomycetes</taxon>
        <taxon>Kitasatosporales</taxon>
        <taxon>Streptomycetaceae</taxon>
        <taxon>Streptomyces</taxon>
    </lineage>
</organism>
<keyword evidence="4" id="KW-1185">Reference proteome</keyword>
<dbReference type="GO" id="GO:0004674">
    <property type="term" value="F:protein serine/threonine kinase activity"/>
    <property type="evidence" value="ECO:0007669"/>
    <property type="project" value="UniProtKB-KW"/>
</dbReference>
<keyword evidence="1" id="KW-0418">Kinase</keyword>
<keyword evidence="1" id="KW-0808">Transferase</keyword>
<dbReference type="PANTHER" id="PTHR35526">
    <property type="entry name" value="ANTI-SIGMA-F FACTOR RSBW-RELATED"/>
    <property type="match status" value="1"/>
</dbReference>
<dbReference type="Gene3D" id="3.30.565.10">
    <property type="entry name" value="Histidine kinase-like ATPase, C-terminal domain"/>
    <property type="match status" value="1"/>
</dbReference>
<dbReference type="Pfam" id="PF13581">
    <property type="entry name" value="HATPase_c_2"/>
    <property type="match status" value="1"/>
</dbReference>
<evidence type="ECO:0000313" key="4">
    <source>
        <dbReference type="Proteomes" id="UP000327000"/>
    </source>
</evidence>
<dbReference type="Proteomes" id="UP000327000">
    <property type="component" value="Unassembled WGS sequence"/>
</dbReference>
<feature type="domain" description="Histidine kinase/HSP90-like ATPase" evidence="2">
    <location>
        <begin position="35"/>
        <end position="154"/>
    </location>
</feature>
<dbReference type="InterPro" id="IPR050267">
    <property type="entry name" value="Anti-sigma-factor_SerPK"/>
</dbReference>
<dbReference type="AlphaFoldDB" id="A0A5N5W2Q4"/>
<gene>
    <name evidence="3" type="ORF">FRZ00_26750</name>
</gene>
<dbReference type="RefSeq" id="WP_152265275.1">
    <property type="nucleotide sequence ID" value="NZ_VOKX01000107.1"/>
</dbReference>
<comment type="caution">
    <text evidence="3">The sequence shown here is derived from an EMBL/GenBank/DDBJ whole genome shotgun (WGS) entry which is preliminary data.</text>
</comment>
<dbReference type="InterPro" id="IPR036890">
    <property type="entry name" value="HATPase_C_sf"/>
</dbReference>
<dbReference type="PANTHER" id="PTHR35526:SF3">
    <property type="entry name" value="ANTI-SIGMA-F FACTOR RSBW"/>
    <property type="match status" value="1"/>
</dbReference>
<evidence type="ECO:0000259" key="2">
    <source>
        <dbReference type="Pfam" id="PF13581"/>
    </source>
</evidence>
<evidence type="ECO:0000256" key="1">
    <source>
        <dbReference type="ARBA" id="ARBA00022527"/>
    </source>
</evidence>
<evidence type="ECO:0000313" key="3">
    <source>
        <dbReference type="EMBL" id="KAB7835497.1"/>
    </source>
</evidence>
<accession>A0A5N5W2Q4</accession>